<evidence type="ECO:0000313" key="2">
    <source>
        <dbReference type="EMBL" id="ACT08122.1"/>
    </source>
</evidence>
<dbReference type="HOGENOM" id="CLU_1967052_0_0_6"/>
<dbReference type="InterPro" id="IPR005699">
    <property type="entry name" value="Chap_lipoprot_PulS/OutS"/>
</dbReference>
<dbReference type="Pfam" id="PF09691">
    <property type="entry name" value="T2SS_PulS_OutS"/>
    <property type="match status" value="1"/>
</dbReference>
<dbReference type="InterPro" id="IPR019114">
    <property type="entry name" value="Chap_lipoprot_PulS/OutS-like"/>
</dbReference>
<dbReference type="KEGG" id="dze:Dd1591_3304"/>
<protein>
    <recommendedName>
        <fullName evidence="4">Lipoprotein</fullName>
    </recommendedName>
</protein>
<evidence type="ECO:0000313" key="3">
    <source>
        <dbReference type="Proteomes" id="UP000002735"/>
    </source>
</evidence>
<dbReference type="NCBIfam" id="TIGR01004">
    <property type="entry name" value="PulS_OutS"/>
    <property type="match status" value="1"/>
</dbReference>
<feature type="chain" id="PRO_5002961919" description="Lipoprotein" evidence="1">
    <location>
        <begin position="26"/>
        <end position="132"/>
    </location>
</feature>
<dbReference type="EMBL" id="CP001655">
    <property type="protein sequence ID" value="ACT08122.1"/>
    <property type="molecule type" value="Genomic_DNA"/>
</dbReference>
<name>C6CIM4_DICC1</name>
<sequence precursor="true">MKRSSVKIKINVTVALAFFLSGCIAKTPNQKTHGNPHTPENIENMSSTIAGLTYLKQQCGYQHLGTEENIINSVVILASRKWGTAFDQEEKDSITRSSRESYTILVENYRDSKGCGVLSRSLQEIIRQGFGT</sequence>
<evidence type="ECO:0000256" key="1">
    <source>
        <dbReference type="SAM" id="SignalP"/>
    </source>
</evidence>
<dbReference type="eggNOG" id="ENOG502ZU0F">
    <property type="taxonomic scope" value="Bacteria"/>
</dbReference>
<dbReference type="Gene3D" id="1.20.58.1630">
    <property type="entry name" value="Chaperone lipoprotein PulS/OutS"/>
    <property type="match status" value="1"/>
</dbReference>
<keyword evidence="1" id="KW-0732">Signal</keyword>
<dbReference type="InterPro" id="IPR038432">
    <property type="entry name" value="PulS/OutS-like_sf"/>
</dbReference>
<evidence type="ECO:0008006" key="4">
    <source>
        <dbReference type="Google" id="ProtNLM"/>
    </source>
</evidence>
<dbReference type="Proteomes" id="UP000002735">
    <property type="component" value="Chromosome"/>
</dbReference>
<proteinExistence type="predicted"/>
<dbReference type="GO" id="GO:0006886">
    <property type="term" value="P:intracellular protein transport"/>
    <property type="evidence" value="ECO:0007669"/>
    <property type="project" value="InterPro"/>
</dbReference>
<feature type="signal peptide" evidence="1">
    <location>
        <begin position="1"/>
        <end position="25"/>
    </location>
</feature>
<gene>
    <name evidence="2" type="ordered locus">Dd1591_3304</name>
</gene>
<organism evidence="2 3">
    <name type="scientific">Dickeya chrysanthemi (strain Ech1591)</name>
    <name type="common">Dickeya zeae (strain Ech1591)</name>
    <dbReference type="NCBI Taxonomy" id="561229"/>
    <lineage>
        <taxon>Bacteria</taxon>
        <taxon>Pseudomonadati</taxon>
        <taxon>Pseudomonadota</taxon>
        <taxon>Gammaproteobacteria</taxon>
        <taxon>Enterobacterales</taxon>
        <taxon>Pectobacteriaceae</taxon>
        <taxon>Dickeya</taxon>
    </lineage>
</organism>
<accession>C6CIM4</accession>
<dbReference type="PROSITE" id="PS51257">
    <property type="entry name" value="PROKAR_LIPOPROTEIN"/>
    <property type="match status" value="1"/>
</dbReference>
<dbReference type="AlphaFoldDB" id="C6CIM4"/>
<reference evidence="2 3" key="1">
    <citation type="submission" date="2009-06" db="EMBL/GenBank/DDBJ databases">
        <title>Complete sequence of Dickeya zeae Ech1591.</title>
        <authorList>
            <consortium name="US DOE Joint Genome Institute"/>
            <person name="Lucas S."/>
            <person name="Copeland A."/>
            <person name="Lapidus A."/>
            <person name="Glavina del Rio T."/>
            <person name="Tice H."/>
            <person name="Bruce D."/>
            <person name="Goodwin L."/>
            <person name="Pitluck S."/>
            <person name="Chertkov O."/>
            <person name="Brettin T."/>
            <person name="Detter J.C."/>
            <person name="Han C."/>
            <person name="Larimer F."/>
            <person name="Land M."/>
            <person name="Hauser L."/>
            <person name="Kyrpides N."/>
            <person name="Ovchinnikova G."/>
            <person name="Balakrishnan V."/>
            <person name="Glasner J."/>
            <person name="Perna N.T."/>
        </authorList>
    </citation>
    <scope>NUCLEOTIDE SEQUENCE [LARGE SCALE GENOMIC DNA]</scope>
    <source>
        <strain evidence="2 3">Ech1591</strain>
    </source>
</reference>
<dbReference type="STRING" id="561229.Dd1591_3304"/>